<dbReference type="PATRIC" id="fig|1122241.3.peg.953"/>
<dbReference type="PANTHER" id="PTHR43794:SF11">
    <property type="entry name" value="AMIDOHYDROLASE-RELATED DOMAIN-CONTAINING PROTEIN"/>
    <property type="match status" value="1"/>
</dbReference>
<dbReference type="GO" id="GO:0046872">
    <property type="term" value="F:metal ion binding"/>
    <property type="evidence" value="ECO:0007669"/>
    <property type="project" value="UniProtKB-KW"/>
</dbReference>
<dbReference type="EC" id="3.5.4.32" evidence="5"/>
<dbReference type="Gene3D" id="2.30.40.10">
    <property type="entry name" value="Urease, subunit C, domain 1"/>
    <property type="match status" value="1"/>
</dbReference>
<dbReference type="PANTHER" id="PTHR43794">
    <property type="entry name" value="AMINOHYDROLASE SSNA-RELATED"/>
    <property type="match status" value="1"/>
</dbReference>
<proteinExistence type="predicted"/>
<dbReference type="Proteomes" id="UP000075670">
    <property type="component" value="Unassembled WGS sequence"/>
</dbReference>
<evidence type="ECO:0000313" key="5">
    <source>
        <dbReference type="EMBL" id="KYH33126.1"/>
    </source>
</evidence>
<evidence type="ECO:0000256" key="3">
    <source>
        <dbReference type="ARBA" id="ARBA00022833"/>
    </source>
</evidence>
<dbReference type="InterPro" id="IPR006680">
    <property type="entry name" value="Amidohydro-rel"/>
</dbReference>
<dbReference type="InterPro" id="IPR050287">
    <property type="entry name" value="MTA/SAH_deaminase"/>
</dbReference>
<organism evidence="5 6">
    <name type="scientific">Moorella mulderi DSM 14980</name>
    <dbReference type="NCBI Taxonomy" id="1122241"/>
    <lineage>
        <taxon>Bacteria</taxon>
        <taxon>Bacillati</taxon>
        <taxon>Bacillota</taxon>
        <taxon>Clostridia</taxon>
        <taxon>Neomoorellales</taxon>
        <taxon>Neomoorellaceae</taxon>
        <taxon>Neomoorella</taxon>
    </lineage>
</organism>
<dbReference type="Gene3D" id="3.20.20.140">
    <property type="entry name" value="Metal-dependent hydrolases"/>
    <property type="match status" value="1"/>
</dbReference>
<evidence type="ECO:0000256" key="2">
    <source>
        <dbReference type="ARBA" id="ARBA00022801"/>
    </source>
</evidence>
<keyword evidence="3" id="KW-0862">Zinc</keyword>
<dbReference type="GO" id="GO:0102127">
    <property type="term" value="F:8-oxoguanine deaminase activity"/>
    <property type="evidence" value="ECO:0007669"/>
    <property type="project" value="UniProtKB-EC"/>
</dbReference>
<dbReference type="EMBL" id="LTBC01000002">
    <property type="protein sequence ID" value="KYH33126.1"/>
    <property type="molecule type" value="Genomic_DNA"/>
</dbReference>
<dbReference type="NCBIfam" id="NF006055">
    <property type="entry name" value="PRK08203.1"/>
    <property type="match status" value="1"/>
</dbReference>
<evidence type="ECO:0000259" key="4">
    <source>
        <dbReference type="Pfam" id="PF01979"/>
    </source>
</evidence>
<dbReference type="AlphaFoldDB" id="A0A151AZR4"/>
<dbReference type="Pfam" id="PF01979">
    <property type="entry name" value="Amidohydro_1"/>
    <property type="match status" value="1"/>
</dbReference>
<dbReference type="SUPFAM" id="SSF51556">
    <property type="entry name" value="Metallo-dependent hydrolases"/>
    <property type="match status" value="1"/>
</dbReference>
<name>A0A151AZR4_9FIRM</name>
<keyword evidence="6" id="KW-1185">Reference proteome</keyword>
<keyword evidence="2 5" id="KW-0378">Hydrolase</keyword>
<keyword evidence="1" id="KW-0479">Metal-binding</keyword>
<dbReference type="SUPFAM" id="SSF51338">
    <property type="entry name" value="Composite domain of metallo-dependent hydrolases"/>
    <property type="match status" value="2"/>
</dbReference>
<dbReference type="InterPro" id="IPR032466">
    <property type="entry name" value="Metal_Hydrolase"/>
</dbReference>
<dbReference type="RefSeq" id="WP_062282064.1">
    <property type="nucleotide sequence ID" value="NZ_LTBC01000002.1"/>
</dbReference>
<feature type="domain" description="Amidohydrolase-related" evidence="4">
    <location>
        <begin position="55"/>
        <end position="424"/>
    </location>
</feature>
<sequence length="467" mass="51233">MALLIKNAEWIITLDSEGHRYQKADLLIEGPAIKAIGFNLPPGDGDEIINARGKVVLPGLINTHHHLYQTLTRNIPATQDIPLFPWLVTLYEIWRELTPEAVRLGAMVGLGELLKTGCTCSSDHHYVFPRGQGNELIDIEVQAARELGVRFHATRGSMSLGKSRGGLPPDEVVQKEDEILADSERLIRQYHEAGPFAMCRIALAPCSPFSVTPGLMRDSADLARRYGVMLHTHLAETMDEERFCKEKFGRRPVEYMADLGWLGPDVWFAHAIHLSDAEVALLGETKSGVAHCPASNMKLSSGICRVKDLLSAGARVGLAVDGSASNDSSNMWNEMRIAYLLQKLAYGNNGLTAEEVLRLATTGGARVLGREDIGYLSPGMAADLILVNFEELGFAGGQHDPVAAIITCGDSQLVDTTIVNGEVVVREGRLVKIDEIKIVRQANRISREMLARAGRRTGTNYYAYPKR</sequence>
<gene>
    <name evidence="5" type="ORF">MOMUL_09050</name>
</gene>
<dbReference type="InterPro" id="IPR011059">
    <property type="entry name" value="Metal-dep_hydrolase_composite"/>
</dbReference>
<reference evidence="5 6" key="1">
    <citation type="submission" date="2016-02" db="EMBL/GenBank/DDBJ databases">
        <title>Genome sequence of Moorella mulderi DSM 14980.</title>
        <authorList>
            <person name="Poehlein A."/>
            <person name="Daniel R."/>
        </authorList>
    </citation>
    <scope>NUCLEOTIDE SEQUENCE [LARGE SCALE GENOMIC DNA]</scope>
    <source>
        <strain evidence="5 6">DSM 14980</strain>
    </source>
</reference>
<evidence type="ECO:0000256" key="1">
    <source>
        <dbReference type="ARBA" id="ARBA00022723"/>
    </source>
</evidence>
<dbReference type="GO" id="GO:0019239">
    <property type="term" value="F:deaminase activity"/>
    <property type="evidence" value="ECO:0007669"/>
    <property type="project" value="UniProtKB-ARBA"/>
</dbReference>
<protein>
    <submittedName>
        <fullName evidence="5">8-oxoguanine deaminase</fullName>
        <ecNumber evidence="5">3.5.4.32</ecNumber>
    </submittedName>
</protein>
<accession>A0A151AZR4</accession>
<dbReference type="CDD" id="cd01298">
    <property type="entry name" value="ATZ_TRZ_like"/>
    <property type="match status" value="1"/>
</dbReference>
<evidence type="ECO:0000313" key="6">
    <source>
        <dbReference type="Proteomes" id="UP000075670"/>
    </source>
</evidence>
<comment type="caution">
    <text evidence="5">The sequence shown here is derived from an EMBL/GenBank/DDBJ whole genome shotgun (WGS) entry which is preliminary data.</text>
</comment>
<dbReference type="FunFam" id="3.20.20.140:FF:000014">
    <property type="entry name" value="5-methylthioadenosine/S-adenosylhomocysteine deaminase"/>
    <property type="match status" value="1"/>
</dbReference>